<comment type="similarity">
    <text evidence="3">Belongs to the ubiquitin-activating E1 family.</text>
</comment>
<feature type="domain" description="THIF-type NAD/FAD binding fold" evidence="7">
    <location>
        <begin position="12"/>
        <end position="317"/>
    </location>
</feature>
<dbReference type="GO" id="GO:0005737">
    <property type="term" value="C:cytoplasm"/>
    <property type="evidence" value="ECO:0007669"/>
    <property type="project" value="TreeGrafter"/>
</dbReference>
<evidence type="ECO:0000256" key="2">
    <source>
        <dbReference type="ARBA" id="ARBA00004718"/>
    </source>
</evidence>
<dbReference type="SUPFAM" id="SSF69572">
    <property type="entry name" value="Activating enzymes of the ubiquitin-like proteins"/>
    <property type="match status" value="1"/>
</dbReference>
<gene>
    <name evidence="8" type="ORF">PPACK8108_LOCUS23383</name>
</gene>
<dbReference type="Gene3D" id="3.40.50.720">
    <property type="entry name" value="NAD(P)-binding Rossmann-like Domain"/>
    <property type="match status" value="1"/>
</dbReference>
<dbReference type="PANTHER" id="PTHR10953:SF162">
    <property type="entry name" value="SUMO-ACTIVATING ENZYME SUBUNIT 1"/>
    <property type="match status" value="1"/>
</dbReference>
<name>A0AAV0BQU5_PHAPC</name>
<dbReference type="GO" id="GO:0016925">
    <property type="term" value="P:protein sumoylation"/>
    <property type="evidence" value="ECO:0007669"/>
    <property type="project" value="TreeGrafter"/>
</dbReference>
<dbReference type="InterPro" id="IPR000594">
    <property type="entry name" value="ThiF_NAD_FAD-bd"/>
</dbReference>
<keyword evidence="5" id="KW-0539">Nucleus</keyword>
<dbReference type="InterPro" id="IPR045886">
    <property type="entry name" value="ThiF/MoeB/HesA"/>
</dbReference>
<protein>
    <recommendedName>
        <fullName evidence="6">Ubiquitin-like 1-activating enzyme E1A</fullName>
    </recommendedName>
</protein>
<dbReference type="PANTHER" id="PTHR10953">
    <property type="entry name" value="UBIQUITIN-ACTIVATING ENZYME E1"/>
    <property type="match status" value="1"/>
</dbReference>
<reference evidence="8" key="1">
    <citation type="submission" date="2022-06" db="EMBL/GenBank/DDBJ databases">
        <authorList>
            <consortium name="SYNGENTA / RWTH Aachen University"/>
        </authorList>
    </citation>
    <scope>NUCLEOTIDE SEQUENCE</scope>
</reference>
<evidence type="ECO:0000313" key="8">
    <source>
        <dbReference type="EMBL" id="CAH7688416.1"/>
    </source>
</evidence>
<feature type="non-terminal residue" evidence="8">
    <location>
        <position position="1"/>
    </location>
</feature>
<accession>A0AAV0BQU5</accession>
<sequence length="329" mass="36891">KNGIDEEEAELYDRQIRLWGVEAQNRMRKSSVLIVNLKGLASEVCKNLVLAGIKSLTIVDDQDVSAEDLGAGFFFRENDIGKKRVDVALERVKSLNPRVNVSGIAEDPIVKVSEPVFVDNFNVVCLTESDPILIAKVNSQCRKAGKKFCCAASLGISGYIFVDFIEHAYLGERLMYDSNNETTKVTEMRKSNFIPFEVAIKSQLYHIPPRRKNKVSSMLWAVLTLFEYQNRHKGKFPSKVEGYDELVEIAKEILKAREIDEKILPVDLLKRLVETSNAEFAPTCSIIGSVLSQEILNSLGAHQSTMVNMFVFDGQNFSGDIYALGVERT</sequence>
<dbReference type="Proteomes" id="UP001153365">
    <property type="component" value="Unassembled WGS sequence"/>
</dbReference>
<dbReference type="Pfam" id="PF00899">
    <property type="entry name" value="ThiF"/>
    <property type="match status" value="1"/>
</dbReference>
<dbReference type="GO" id="GO:0031510">
    <property type="term" value="C:SUMO activating enzyme complex"/>
    <property type="evidence" value="ECO:0007669"/>
    <property type="project" value="TreeGrafter"/>
</dbReference>
<evidence type="ECO:0000259" key="7">
    <source>
        <dbReference type="Pfam" id="PF00899"/>
    </source>
</evidence>
<dbReference type="PRINTS" id="PR01849">
    <property type="entry name" value="UBIQUITINACT"/>
</dbReference>
<evidence type="ECO:0000256" key="4">
    <source>
        <dbReference type="ARBA" id="ARBA00022786"/>
    </source>
</evidence>
<organism evidence="8 9">
    <name type="scientific">Phakopsora pachyrhizi</name>
    <name type="common">Asian soybean rust disease fungus</name>
    <dbReference type="NCBI Taxonomy" id="170000"/>
    <lineage>
        <taxon>Eukaryota</taxon>
        <taxon>Fungi</taxon>
        <taxon>Dikarya</taxon>
        <taxon>Basidiomycota</taxon>
        <taxon>Pucciniomycotina</taxon>
        <taxon>Pucciniomycetes</taxon>
        <taxon>Pucciniales</taxon>
        <taxon>Phakopsoraceae</taxon>
        <taxon>Phakopsora</taxon>
    </lineage>
</organism>
<comment type="caution">
    <text evidence="8">The sequence shown here is derived from an EMBL/GenBank/DDBJ whole genome shotgun (WGS) entry which is preliminary data.</text>
</comment>
<dbReference type="AlphaFoldDB" id="A0AAV0BQU5"/>
<evidence type="ECO:0000313" key="9">
    <source>
        <dbReference type="Proteomes" id="UP001153365"/>
    </source>
</evidence>
<dbReference type="InterPro" id="IPR000011">
    <property type="entry name" value="UBQ/SUMO-activ_enz_E1-like"/>
</dbReference>
<evidence type="ECO:0000256" key="6">
    <source>
        <dbReference type="ARBA" id="ARBA00044354"/>
    </source>
</evidence>
<keyword evidence="9" id="KW-1185">Reference proteome</keyword>
<evidence type="ECO:0000256" key="5">
    <source>
        <dbReference type="ARBA" id="ARBA00023242"/>
    </source>
</evidence>
<dbReference type="InterPro" id="IPR035985">
    <property type="entry name" value="Ubiquitin-activating_enz"/>
</dbReference>
<dbReference type="EMBL" id="CALTRL010005981">
    <property type="protein sequence ID" value="CAH7688416.1"/>
    <property type="molecule type" value="Genomic_DNA"/>
</dbReference>
<evidence type="ECO:0000256" key="3">
    <source>
        <dbReference type="ARBA" id="ARBA00005673"/>
    </source>
</evidence>
<evidence type="ECO:0000256" key="1">
    <source>
        <dbReference type="ARBA" id="ARBA00004123"/>
    </source>
</evidence>
<proteinExistence type="inferred from homology"/>
<comment type="pathway">
    <text evidence="2">Protein modification; protein sumoylation.</text>
</comment>
<dbReference type="GO" id="GO:0019948">
    <property type="term" value="F:SUMO activating enzyme activity"/>
    <property type="evidence" value="ECO:0007669"/>
    <property type="project" value="TreeGrafter"/>
</dbReference>
<keyword evidence="4" id="KW-0833">Ubl conjugation pathway</keyword>
<comment type="subcellular location">
    <subcellularLocation>
        <location evidence="1">Nucleus</location>
    </subcellularLocation>
</comment>